<gene>
    <name evidence="1" type="ORF">WKW77_02555</name>
</gene>
<proteinExistence type="predicted"/>
<comment type="caution">
    <text evidence="1">The sequence shown here is derived from an EMBL/GenBank/DDBJ whole genome shotgun (WGS) entry which is preliminary data.</text>
</comment>
<reference evidence="1 2" key="1">
    <citation type="submission" date="2024-03" db="EMBL/GenBank/DDBJ databases">
        <title>Novel species of the genus Variovorax.</title>
        <authorList>
            <person name="Liu Q."/>
            <person name="Xin Y.-H."/>
        </authorList>
    </citation>
    <scope>NUCLEOTIDE SEQUENCE [LARGE SCALE GENOMIC DNA]</scope>
    <source>
        <strain evidence="1 2">KACC 18899</strain>
    </source>
</reference>
<sequence length="71" mass="7863">MHTDTGTIIRLVMLRDFQRPIGLAMALRRLILPADDAFFAEPHSHEESPASGAPARRVPVAAFRVRRPAST</sequence>
<evidence type="ECO:0000313" key="1">
    <source>
        <dbReference type="EMBL" id="MEJ8809928.1"/>
    </source>
</evidence>
<name>A0ABU8V8G7_9BURK</name>
<accession>A0ABU8V8G7</accession>
<dbReference type="EMBL" id="JBBKZU010000001">
    <property type="protein sequence ID" value="MEJ8809928.1"/>
    <property type="molecule type" value="Genomic_DNA"/>
</dbReference>
<dbReference type="RefSeq" id="WP_340355606.1">
    <property type="nucleotide sequence ID" value="NZ_JBBKZU010000001.1"/>
</dbReference>
<keyword evidence="2" id="KW-1185">Reference proteome</keyword>
<organism evidence="1 2">
    <name type="scientific">Variovorax ureilyticus</name>
    <dbReference type="NCBI Taxonomy" id="1836198"/>
    <lineage>
        <taxon>Bacteria</taxon>
        <taxon>Pseudomonadati</taxon>
        <taxon>Pseudomonadota</taxon>
        <taxon>Betaproteobacteria</taxon>
        <taxon>Burkholderiales</taxon>
        <taxon>Comamonadaceae</taxon>
        <taxon>Variovorax</taxon>
    </lineage>
</organism>
<protein>
    <submittedName>
        <fullName evidence="1">Uncharacterized protein</fullName>
    </submittedName>
</protein>
<evidence type="ECO:0000313" key="2">
    <source>
        <dbReference type="Proteomes" id="UP001365846"/>
    </source>
</evidence>
<dbReference type="Proteomes" id="UP001365846">
    <property type="component" value="Unassembled WGS sequence"/>
</dbReference>